<dbReference type="InterPro" id="IPR007435">
    <property type="entry name" value="DUF484"/>
</dbReference>
<gene>
    <name evidence="1" type="ORF">METZ01_LOCUS196812</name>
</gene>
<dbReference type="Pfam" id="PF04340">
    <property type="entry name" value="DUF484"/>
    <property type="match status" value="1"/>
</dbReference>
<dbReference type="AlphaFoldDB" id="A0A382DZY6"/>
<dbReference type="EMBL" id="UINC01041967">
    <property type="protein sequence ID" value="SVB43958.1"/>
    <property type="molecule type" value="Genomic_DNA"/>
</dbReference>
<accession>A0A382DZY6</accession>
<sequence>MPPKNGRDSAEELVIQFLKKNKNFFINYPRIIGELNFPDKTPRSEKIIDLSAYRSKKISSDNARLKKQMLEILKAGKSHMVAQKRILKTSLKILNTKSLSKLIDVMVNDLGTLLACDLVNCFFTSNTIQHKYINQIDNRMATSYFRDKPQTYLNQNPKGIPLFFPNKSKIIKSYILLKIVYGSDRFIVAMGSKNINKFTKDQQVDLVEYLIQIIQIRLTQID</sequence>
<evidence type="ECO:0000313" key="1">
    <source>
        <dbReference type="EMBL" id="SVB43958.1"/>
    </source>
</evidence>
<protein>
    <recommendedName>
        <fullName evidence="2">DUF484 family protein</fullName>
    </recommendedName>
</protein>
<dbReference type="InterPro" id="IPR029016">
    <property type="entry name" value="GAF-like_dom_sf"/>
</dbReference>
<dbReference type="Gene3D" id="3.30.450.40">
    <property type="match status" value="1"/>
</dbReference>
<proteinExistence type="predicted"/>
<organism evidence="1">
    <name type="scientific">marine metagenome</name>
    <dbReference type="NCBI Taxonomy" id="408172"/>
    <lineage>
        <taxon>unclassified sequences</taxon>
        <taxon>metagenomes</taxon>
        <taxon>ecological metagenomes</taxon>
    </lineage>
</organism>
<evidence type="ECO:0008006" key="2">
    <source>
        <dbReference type="Google" id="ProtNLM"/>
    </source>
</evidence>
<reference evidence="1" key="1">
    <citation type="submission" date="2018-05" db="EMBL/GenBank/DDBJ databases">
        <authorList>
            <person name="Lanie J.A."/>
            <person name="Ng W.-L."/>
            <person name="Kazmierczak K.M."/>
            <person name="Andrzejewski T.M."/>
            <person name="Davidsen T.M."/>
            <person name="Wayne K.J."/>
            <person name="Tettelin H."/>
            <person name="Glass J.I."/>
            <person name="Rusch D."/>
            <person name="Podicherti R."/>
            <person name="Tsui H.-C.T."/>
            <person name="Winkler M.E."/>
        </authorList>
    </citation>
    <scope>NUCLEOTIDE SEQUENCE</scope>
</reference>
<name>A0A382DZY6_9ZZZZ</name>